<evidence type="ECO:0000256" key="1">
    <source>
        <dbReference type="SAM" id="Phobius"/>
    </source>
</evidence>
<keyword evidence="4" id="KW-1185">Reference proteome</keyword>
<dbReference type="EMBL" id="JROI01000014">
    <property type="protein sequence ID" value="KGI77126.1"/>
    <property type="molecule type" value="Genomic_DNA"/>
</dbReference>
<dbReference type="RefSeq" id="WP_043102397.1">
    <property type="nucleotide sequence ID" value="NZ_JACHET010000001.1"/>
</dbReference>
<dbReference type="Proteomes" id="UP000560000">
    <property type="component" value="Unassembled WGS sequence"/>
</dbReference>
<accession>A0A099CTX5</accession>
<dbReference type="EMBL" id="JACHET010000001">
    <property type="protein sequence ID" value="MBB6185329.1"/>
    <property type="molecule type" value="Genomic_DNA"/>
</dbReference>
<keyword evidence="1" id="KW-0472">Membrane</keyword>
<evidence type="ECO:0000313" key="5">
    <source>
        <dbReference type="Proteomes" id="UP000560000"/>
    </source>
</evidence>
<sequence length="93" mass="10066">MRTRFFILQRPRHPLARAALALLGLAVFGALLVFGLIALAVLVAVGGILMLVRAWRGRHASNTGARGAAPNADPDVLEGEYVVIHERRHVPHS</sequence>
<feature type="transmembrane region" description="Helical" evidence="1">
    <location>
        <begin position="20"/>
        <end position="52"/>
    </location>
</feature>
<keyword evidence="1" id="KW-1133">Transmembrane helix</keyword>
<evidence type="ECO:0000313" key="4">
    <source>
        <dbReference type="Proteomes" id="UP000029708"/>
    </source>
</evidence>
<proteinExistence type="predicted"/>
<evidence type="ECO:0000313" key="2">
    <source>
        <dbReference type="EMBL" id="KGI77126.1"/>
    </source>
</evidence>
<dbReference type="HOGENOM" id="CLU_2437567_0_0_6"/>
<evidence type="ECO:0000313" key="3">
    <source>
        <dbReference type="EMBL" id="MBB6185329.1"/>
    </source>
</evidence>
<reference evidence="2 4" key="1">
    <citation type="submission" date="2014-09" db="EMBL/GenBank/DDBJ databases">
        <title>Xanthomonadaceae 3.5X direct submission.</title>
        <authorList>
            <person name="Fang T."/>
            <person name="Wang H."/>
        </authorList>
    </citation>
    <scope>NUCLEOTIDE SEQUENCE [LARGE SCALE GENOMIC DNA]</scope>
    <source>
        <strain evidence="2 4">3.5X</strain>
    </source>
</reference>
<dbReference type="OrthoDB" id="5958990at2"/>
<reference evidence="3 5" key="2">
    <citation type="submission" date="2020-08" db="EMBL/GenBank/DDBJ databases">
        <title>Genomic Encyclopedia of Type Strains, Phase IV (KMG-IV): sequencing the most valuable type-strain genomes for metagenomic binning, comparative biology and taxonomic classification.</title>
        <authorList>
            <person name="Goeker M."/>
        </authorList>
    </citation>
    <scope>NUCLEOTIDE SEQUENCE [LARGE SCALE GENOMIC DNA]</scope>
    <source>
        <strain evidence="3 5">DSM 107085</strain>
    </source>
</reference>
<gene>
    <name evidence="3" type="ORF">HNQ86_002674</name>
    <name evidence="2" type="ORF">LF63_0112875</name>
</gene>
<protein>
    <submittedName>
        <fullName evidence="2">Uncharacterized protein</fullName>
    </submittedName>
</protein>
<name>A0A099CTX5_9GAMM</name>
<comment type="caution">
    <text evidence="2">The sequence shown here is derived from an EMBL/GenBank/DDBJ whole genome shotgun (WGS) entry which is preliminary data.</text>
</comment>
<dbReference type="AlphaFoldDB" id="A0A099CTX5"/>
<keyword evidence="1" id="KW-0812">Transmembrane</keyword>
<organism evidence="2 4">
    <name type="scientific">Oleiagrimonas soli</name>
    <dbReference type="NCBI Taxonomy" id="1543381"/>
    <lineage>
        <taxon>Bacteria</taxon>
        <taxon>Pseudomonadati</taxon>
        <taxon>Pseudomonadota</taxon>
        <taxon>Gammaproteobacteria</taxon>
        <taxon>Lysobacterales</taxon>
        <taxon>Rhodanobacteraceae</taxon>
        <taxon>Oleiagrimonas</taxon>
    </lineage>
</organism>
<dbReference type="STRING" id="1543381.LF63_0112875"/>
<dbReference type="Proteomes" id="UP000029708">
    <property type="component" value="Unassembled WGS sequence"/>
</dbReference>